<dbReference type="EMBL" id="CP000859">
    <property type="protein sequence ID" value="ABW67720.1"/>
    <property type="molecule type" value="Genomic_DNA"/>
</dbReference>
<dbReference type="KEGG" id="dol:Dole_1916"/>
<gene>
    <name evidence="1" type="ordered locus">Dole_1916</name>
</gene>
<dbReference type="STRING" id="96561.Dole_1916"/>
<accession>A8ZSI3</accession>
<dbReference type="OrthoDB" id="8586159at2"/>
<evidence type="ECO:0000313" key="2">
    <source>
        <dbReference type="Proteomes" id="UP000008561"/>
    </source>
</evidence>
<keyword evidence="2" id="KW-1185">Reference proteome</keyword>
<dbReference type="HOGENOM" id="CLU_813289_0_0_7"/>
<evidence type="ECO:0000313" key="1">
    <source>
        <dbReference type="EMBL" id="ABW67720.1"/>
    </source>
</evidence>
<dbReference type="Proteomes" id="UP000008561">
    <property type="component" value="Chromosome"/>
</dbReference>
<dbReference type="RefSeq" id="WP_012175332.1">
    <property type="nucleotide sequence ID" value="NC_009943.1"/>
</dbReference>
<sequence>MNRPFVLMAGKKALARIRDEGLHPDAVSVVAGAAGGPKWLVLYGLDRLLFGRWFSGRSAPLHLIGSSIGSWRFTAASTVDPEAAFDRFVEAYINQQYSARPSPEEVTTESLRILDRFVDDDQVDHILSHPVFRLNCLSVRCRGALAGEQKLLQAPAMGLAALFNAAGRRTLRLFFERTLFCHPKGGDRFSGFNDFPTRTVVLRRDNLRQAVLASGSIPMVMSGVKNIAGSPAGTYRDGGLIDYHMNMPLGNHDGRIVLFPHYVNRVIPGWFDKPLAWRRPVAAHMENTLMVAPSPAFIKSLPMGKIPDRKDFMAFRGRDTERMACWRVTADRSRELADAFFESVASGRIRSDVTAF</sequence>
<dbReference type="AlphaFoldDB" id="A8ZSI3"/>
<name>A8ZSI3_DESOH</name>
<organism evidence="1 2">
    <name type="scientific">Desulfosudis oleivorans (strain DSM 6200 / JCM 39069 / Hxd3)</name>
    <name type="common">Desulfococcus oleovorans</name>
    <dbReference type="NCBI Taxonomy" id="96561"/>
    <lineage>
        <taxon>Bacteria</taxon>
        <taxon>Pseudomonadati</taxon>
        <taxon>Thermodesulfobacteriota</taxon>
        <taxon>Desulfobacteria</taxon>
        <taxon>Desulfobacterales</taxon>
        <taxon>Desulfosudaceae</taxon>
        <taxon>Desulfosudis</taxon>
    </lineage>
</organism>
<dbReference type="SUPFAM" id="SSF52151">
    <property type="entry name" value="FabD/lysophospholipase-like"/>
    <property type="match status" value="1"/>
</dbReference>
<dbReference type="InterPro" id="IPR016035">
    <property type="entry name" value="Acyl_Trfase/lysoPLipase"/>
</dbReference>
<protein>
    <recommendedName>
        <fullName evidence="3">Patatin-like phospholipase family protein</fullName>
    </recommendedName>
</protein>
<dbReference type="eggNOG" id="COG1752">
    <property type="taxonomic scope" value="Bacteria"/>
</dbReference>
<evidence type="ECO:0008006" key="3">
    <source>
        <dbReference type="Google" id="ProtNLM"/>
    </source>
</evidence>
<proteinExistence type="predicted"/>
<reference evidence="1 2" key="1">
    <citation type="submission" date="2007-10" db="EMBL/GenBank/DDBJ databases">
        <title>Complete sequence of Desulfococcus oleovorans Hxd3.</title>
        <authorList>
            <consortium name="US DOE Joint Genome Institute"/>
            <person name="Copeland A."/>
            <person name="Lucas S."/>
            <person name="Lapidus A."/>
            <person name="Barry K."/>
            <person name="Glavina del Rio T."/>
            <person name="Dalin E."/>
            <person name="Tice H."/>
            <person name="Pitluck S."/>
            <person name="Kiss H."/>
            <person name="Brettin T."/>
            <person name="Bruce D."/>
            <person name="Detter J.C."/>
            <person name="Han C."/>
            <person name="Schmutz J."/>
            <person name="Larimer F."/>
            <person name="Land M."/>
            <person name="Hauser L."/>
            <person name="Kyrpides N."/>
            <person name="Kim E."/>
            <person name="Wawrik B."/>
            <person name="Richardson P."/>
        </authorList>
    </citation>
    <scope>NUCLEOTIDE SEQUENCE [LARGE SCALE GENOMIC DNA]</scope>
    <source>
        <strain evidence="2">DSM 6200 / JCM 39069 / Hxd3</strain>
    </source>
</reference>